<dbReference type="Proteomes" id="UP000201933">
    <property type="component" value="Segment"/>
</dbReference>
<reference evidence="1 2" key="1">
    <citation type="submission" date="2015-06" db="EMBL/GenBank/DDBJ databases">
        <authorList>
            <person name="Johnson F."/>
            <person name="Tran D."/>
            <person name="Clark G.T."/>
            <person name="Lara A."/>
            <person name="Mehany M."/>
            <person name="Saenz O."/>
            <person name="Layton S.R."/>
            <person name="Bhuiyan S."/>
            <person name="Donegan-Quick R."/>
            <person name="Benjamin R.C."/>
            <person name="Hughes L.E."/>
            <person name="Bradley K.W."/>
            <person name="Asai D.J."/>
            <person name="Bowman C.A."/>
            <person name="Russell D.A."/>
            <person name="Pope W.H."/>
            <person name="Jacobs-Sera D."/>
            <person name="Hendrix R.W."/>
            <person name="Hatfull G.F."/>
        </authorList>
    </citation>
    <scope>NUCLEOTIDE SEQUENCE [LARGE SCALE GENOMIC DNA]</scope>
</reference>
<proteinExistence type="predicted"/>
<protein>
    <submittedName>
        <fullName evidence="1">Uncharacterized protein</fullName>
    </submittedName>
</protein>
<evidence type="ECO:0000313" key="2">
    <source>
        <dbReference type="Proteomes" id="UP000201933"/>
    </source>
</evidence>
<dbReference type="RefSeq" id="YP_009200979.1">
    <property type="nucleotide sequence ID" value="NC_028827.1"/>
</dbReference>
<name>A0A0K1Y9F1_9CAUD</name>
<accession>A0A0K1Y9F1</accession>
<keyword evidence="2" id="KW-1185">Reference proteome</keyword>
<dbReference type="GeneID" id="26628149"/>
<evidence type="ECO:0000313" key="1">
    <source>
        <dbReference type="EMBL" id="AKY03721.1"/>
    </source>
</evidence>
<gene>
    <name evidence="1" type="ORF">SEA_LANNISTER_39</name>
</gene>
<dbReference type="KEGG" id="vg:26628149"/>
<organism evidence="1 2">
    <name type="scientific">Streptomyces phage Lannister</name>
    <dbReference type="NCBI Taxonomy" id="1674927"/>
    <lineage>
        <taxon>Viruses</taxon>
        <taxon>Duplodnaviria</taxon>
        <taxon>Heunggongvirae</taxon>
        <taxon>Uroviricota</taxon>
        <taxon>Caudoviricetes</taxon>
        <taxon>Arquatrovirinae</taxon>
        <taxon>Likavirus</taxon>
        <taxon>Likavirus lannister</taxon>
    </lineage>
</organism>
<sequence length="47" mass="5592">MMPQEEVLGFEAFLDLLGDPDFDAMLLFEWEEFFGVDFSDLEEWMLP</sequence>
<dbReference type="EMBL" id="KT184391">
    <property type="protein sequence ID" value="AKY03721.1"/>
    <property type="molecule type" value="Genomic_DNA"/>
</dbReference>